<name>A0ABW5BXK0_9BACI</name>
<dbReference type="Pfam" id="PF00072">
    <property type="entry name" value="Response_reg"/>
    <property type="match status" value="1"/>
</dbReference>
<keyword evidence="6" id="KW-0238">DNA-binding</keyword>
<evidence type="ECO:0000256" key="4">
    <source>
        <dbReference type="ARBA" id="ARBA00023012"/>
    </source>
</evidence>
<dbReference type="InterPro" id="IPR051552">
    <property type="entry name" value="HptR"/>
</dbReference>
<evidence type="ECO:0000256" key="7">
    <source>
        <dbReference type="ARBA" id="ARBA00023163"/>
    </source>
</evidence>
<evidence type="ECO:0000256" key="8">
    <source>
        <dbReference type="PROSITE-ProRule" id="PRU00169"/>
    </source>
</evidence>
<feature type="modified residue" description="4-aspartylphosphate" evidence="8">
    <location>
        <position position="55"/>
    </location>
</feature>
<keyword evidence="4" id="KW-0902">Two-component regulatory system</keyword>
<dbReference type="Proteomes" id="UP001597318">
    <property type="component" value="Unassembled WGS sequence"/>
</dbReference>
<dbReference type="InterPro" id="IPR020449">
    <property type="entry name" value="Tscrpt_reg_AraC-type_HTH"/>
</dbReference>
<reference evidence="12" key="1">
    <citation type="journal article" date="2019" name="Int. J. Syst. Evol. Microbiol.">
        <title>The Global Catalogue of Microorganisms (GCM) 10K type strain sequencing project: providing services to taxonomists for standard genome sequencing and annotation.</title>
        <authorList>
            <consortium name="The Broad Institute Genomics Platform"/>
            <consortium name="The Broad Institute Genome Sequencing Center for Infectious Disease"/>
            <person name="Wu L."/>
            <person name="Ma J."/>
        </authorList>
    </citation>
    <scope>NUCLEOTIDE SEQUENCE [LARGE SCALE GENOMIC DNA]</scope>
    <source>
        <strain evidence="12">CGMCC 1.15474</strain>
    </source>
</reference>
<organism evidence="11 12">
    <name type="scientific">Metabacillus endolithicus</name>
    <dbReference type="NCBI Taxonomy" id="1535204"/>
    <lineage>
        <taxon>Bacteria</taxon>
        <taxon>Bacillati</taxon>
        <taxon>Bacillota</taxon>
        <taxon>Bacilli</taxon>
        <taxon>Bacillales</taxon>
        <taxon>Bacillaceae</taxon>
        <taxon>Metabacillus</taxon>
    </lineage>
</organism>
<keyword evidence="7" id="KW-0804">Transcription</keyword>
<dbReference type="InterPro" id="IPR011006">
    <property type="entry name" value="CheY-like_superfamily"/>
</dbReference>
<dbReference type="RefSeq" id="WP_247346228.1">
    <property type="nucleotide sequence ID" value="NZ_CP095550.1"/>
</dbReference>
<dbReference type="InterPro" id="IPR018060">
    <property type="entry name" value="HTH_AraC"/>
</dbReference>
<feature type="domain" description="HTH araC/xylS-type" evidence="9">
    <location>
        <begin position="416"/>
        <end position="513"/>
    </location>
</feature>
<dbReference type="PROSITE" id="PS50110">
    <property type="entry name" value="RESPONSE_REGULATORY"/>
    <property type="match status" value="1"/>
</dbReference>
<dbReference type="Gene3D" id="1.10.10.60">
    <property type="entry name" value="Homeodomain-like"/>
    <property type="match status" value="2"/>
</dbReference>
<comment type="subcellular location">
    <subcellularLocation>
        <location evidence="1">Cytoplasm</location>
    </subcellularLocation>
</comment>
<dbReference type="PANTHER" id="PTHR42713:SF3">
    <property type="entry name" value="TRANSCRIPTIONAL REGULATORY PROTEIN HPTR"/>
    <property type="match status" value="1"/>
</dbReference>
<dbReference type="SUPFAM" id="SSF46689">
    <property type="entry name" value="Homeodomain-like"/>
    <property type="match status" value="2"/>
</dbReference>
<dbReference type="Pfam" id="PF12833">
    <property type="entry name" value="HTH_18"/>
    <property type="match status" value="1"/>
</dbReference>
<keyword evidence="3 8" id="KW-0597">Phosphoprotein</keyword>
<dbReference type="SUPFAM" id="SSF52172">
    <property type="entry name" value="CheY-like"/>
    <property type="match status" value="1"/>
</dbReference>
<comment type="caution">
    <text evidence="11">The sequence shown here is derived from an EMBL/GenBank/DDBJ whole genome shotgun (WGS) entry which is preliminary data.</text>
</comment>
<evidence type="ECO:0000259" key="10">
    <source>
        <dbReference type="PROSITE" id="PS50110"/>
    </source>
</evidence>
<dbReference type="PRINTS" id="PR00032">
    <property type="entry name" value="HTHARAC"/>
</dbReference>
<evidence type="ECO:0000256" key="6">
    <source>
        <dbReference type="ARBA" id="ARBA00023125"/>
    </source>
</evidence>
<keyword evidence="12" id="KW-1185">Reference proteome</keyword>
<dbReference type="SMART" id="SM00448">
    <property type="entry name" value="REC"/>
    <property type="match status" value="1"/>
</dbReference>
<dbReference type="InterPro" id="IPR018062">
    <property type="entry name" value="HTH_AraC-typ_CS"/>
</dbReference>
<dbReference type="PROSITE" id="PS01124">
    <property type="entry name" value="HTH_ARAC_FAMILY_2"/>
    <property type="match status" value="1"/>
</dbReference>
<evidence type="ECO:0000256" key="1">
    <source>
        <dbReference type="ARBA" id="ARBA00004496"/>
    </source>
</evidence>
<evidence type="ECO:0000256" key="2">
    <source>
        <dbReference type="ARBA" id="ARBA00022490"/>
    </source>
</evidence>
<protein>
    <submittedName>
        <fullName evidence="11">Response regulator</fullName>
    </submittedName>
</protein>
<evidence type="ECO:0000256" key="5">
    <source>
        <dbReference type="ARBA" id="ARBA00023015"/>
    </source>
</evidence>
<dbReference type="SMART" id="SM00342">
    <property type="entry name" value="HTH_ARAC"/>
    <property type="match status" value="1"/>
</dbReference>
<dbReference type="Gene3D" id="3.40.50.2300">
    <property type="match status" value="1"/>
</dbReference>
<dbReference type="EMBL" id="JBHUIK010000003">
    <property type="protein sequence ID" value="MFD2214787.1"/>
    <property type="molecule type" value="Genomic_DNA"/>
</dbReference>
<keyword evidence="2" id="KW-0963">Cytoplasm</keyword>
<evidence type="ECO:0000313" key="11">
    <source>
        <dbReference type="EMBL" id="MFD2214787.1"/>
    </source>
</evidence>
<proteinExistence type="predicted"/>
<feature type="domain" description="Response regulatory" evidence="10">
    <location>
        <begin position="3"/>
        <end position="120"/>
    </location>
</feature>
<evidence type="ECO:0000256" key="3">
    <source>
        <dbReference type="ARBA" id="ARBA00022553"/>
    </source>
</evidence>
<dbReference type="PANTHER" id="PTHR42713">
    <property type="entry name" value="HISTIDINE KINASE-RELATED"/>
    <property type="match status" value="1"/>
</dbReference>
<dbReference type="CDD" id="cd17536">
    <property type="entry name" value="REC_YesN-like"/>
    <property type="match status" value="1"/>
</dbReference>
<dbReference type="PROSITE" id="PS00041">
    <property type="entry name" value="HTH_ARAC_FAMILY_1"/>
    <property type="match status" value="1"/>
</dbReference>
<keyword evidence="5" id="KW-0805">Transcription regulation</keyword>
<gene>
    <name evidence="11" type="ORF">ACFSKK_13945</name>
</gene>
<evidence type="ECO:0000313" key="12">
    <source>
        <dbReference type="Proteomes" id="UP001597318"/>
    </source>
</evidence>
<accession>A0ABW5BXK0</accession>
<dbReference type="InterPro" id="IPR009057">
    <property type="entry name" value="Homeodomain-like_sf"/>
</dbReference>
<dbReference type="InterPro" id="IPR001789">
    <property type="entry name" value="Sig_transdc_resp-reg_receiver"/>
</dbReference>
<evidence type="ECO:0000259" key="9">
    <source>
        <dbReference type="PROSITE" id="PS01124"/>
    </source>
</evidence>
<sequence length="515" mass="60276">MYNVLIIDDEPMIREGLRTLIPWEDFDFNVIDTAKDGQEGFEKYKENEVHLILVDIRMPRMDGITLIETVRENDDQVQFLVLSGYADFSYAQKAIRQNVTGYLLKPVEEEELIEYVKRIKKTLDSKQASNELKASSLPDSRQAFLKELIDSNEDVSYPNLNRDVAGLGLEAKNYQVVLIKCLNQTNIDLEEARLRLTDYIEETWGYLFSRDHYLCILLKDIRPSLVHYNELYELVTNHMKGTNIVMSVSHVFPVIRDIGVEYRNTKARLDDAFYYKESKFLRSDSELFLMAKDQKDNEIHINEFPIHTVTERLYFALEALNEQALKNEIMEAAQTMINMEYSEEQIKTSFIRLLSMVLNKCSVNKPELSETLSDLTADLHKINDKTSMYVLIDYIYDLLFKVISSQNVGDQEGQLKKLVDFIHRHYHENLKLETLAKIFDYNSAYLGKIFKNHTGEYFNTYLDKIRMENAKTLLTEGMKVYQVAEKVGYSNVDYFHNKFKKYVGMSPSKYRRKTP</sequence>